<gene>
    <name evidence="1" type="ORF">AKO1_015614</name>
</gene>
<evidence type="ECO:0000313" key="1">
    <source>
        <dbReference type="EMBL" id="KAL0488470.1"/>
    </source>
</evidence>
<dbReference type="AlphaFoldDB" id="A0AAW2ZG98"/>
<name>A0AAW2ZG98_9EUKA</name>
<accession>A0AAW2ZG98</accession>
<keyword evidence="2" id="KW-1185">Reference proteome</keyword>
<sequence length="253" mass="28941">MNVMGKIKRISGSDNVQLECKVLWARRLSFEDALLQTYFTTNGDLLREMLLELYCLNGDYECIQNINEENNNIELDDNSKEKDFIRILATSLKPSSCSYNDFETDERINVQLLLVESFSDPNIGTRKTLCPVMPQSTDYRPQMLSRCNRAAIMVGPWYLEWDESGLVVPRRCVGHDMACKKIIESHDLQGPKTDDALKSLAKVICEWNGAEVTYHDVNRNSQHFVGRILRELGIEFIQTDSDVSLLLQNAVHS</sequence>
<organism evidence="1 2">
    <name type="scientific">Acrasis kona</name>
    <dbReference type="NCBI Taxonomy" id="1008807"/>
    <lineage>
        <taxon>Eukaryota</taxon>
        <taxon>Discoba</taxon>
        <taxon>Heterolobosea</taxon>
        <taxon>Tetramitia</taxon>
        <taxon>Eutetramitia</taxon>
        <taxon>Acrasidae</taxon>
        <taxon>Acrasis</taxon>
    </lineage>
</organism>
<dbReference type="EMBL" id="JAOPGA020001439">
    <property type="protein sequence ID" value="KAL0488470.1"/>
    <property type="molecule type" value="Genomic_DNA"/>
</dbReference>
<comment type="caution">
    <text evidence="1">The sequence shown here is derived from an EMBL/GenBank/DDBJ whole genome shotgun (WGS) entry which is preliminary data.</text>
</comment>
<protein>
    <submittedName>
        <fullName evidence="1">Uncharacterized protein</fullName>
    </submittedName>
</protein>
<dbReference type="Proteomes" id="UP001431209">
    <property type="component" value="Unassembled WGS sequence"/>
</dbReference>
<proteinExistence type="predicted"/>
<reference evidence="1 2" key="1">
    <citation type="submission" date="2024-03" db="EMBL/GenBank/DDBJ databases">
        <title>The Acrasis kona genome and developmental transcriptomes reveal deep origins of eukaryotic multicellular pathways.</title>
        <authorList>
            <person name="Sheikh S."/>
            <person name="Fu C.-J."/>
            <person name="Brown M.W."/>
            <person name="Baldauf S.L."/>
        </authorList>
    </citation>
    <scope>NUCLEOTIDE SEQUENCE [LARGE SCALE GENOMIC DNA]</scope>
    <source>
        <strain evidence="1 2">ATCC MYA-3509</strain>
    </source>
</reference>
<evidence type="ECO:0000313" key="2">
    <source>
        <dbReference type="Proteomes" id="UP001431209"/>
    </source>
</evidence>